<evidence type="ECO:0000313" key="7">
    <source>
        <dbReference type="Proteomes" id="UP000562124"/>
    </source>
</evidence>
<accession>A0A7Y0QHZ0</accession>
<dbReference type="PROSITE" id="PS00622">
    <property type="entry name" value="HTH_LUXR_1"/>
    <property type="match status" value="1"/>
</dbReference>
<evidence type="ECO:0000313" key="6">
    <source>
        <dbReference type="EMBL" id="NMR20790.1"/>
    </source>
</evidence>
<dbReference type="CDD" id="cd06170">
    <property type="entry name" value="LuxR_C_like"/>
    <property type="match status" value="1"/>
</dbReference>
<evidence type="ECO:0000256" key="2">
    <source>
        <dbReference type="ARBA" id="ARBA00023125"/>
    </source>
</evidence>
<evidence type="ECO:0000259" key="5">
    <source>
        <dbReference type="PROSITE" id="PS50043"/>
    </source>
</evidence>
<keyword evidence="1" id="KW-0805">Transcription regulation</keyword>
<keyword evidence="2" id="KW-0238">DNA-binding</keyword>
<dbReference type="Pfam" id="PF00196">
    <property type="entry name" value="GerE"/>
    <property type="match status" value="1"/>
</dbReference>
<dbReference type="InterPro" id="IPR016032">
    <property type="entry name" value="Sig_transdc_resp-reg_C-effctor"/>
</dbReference>
<name>A0A7Y0QHZ0_CELFI</name>
<dbReference type="InterPro" id="IPR000792">
    <property type="entry name" value="Tscrpt_reg_LuxR_C"/>
</dbReference>
<dbReference type="SUPFAM" id="SSF46894">
    <property type="entry name" value="C-terminal effector domain of the bipartite response regulators"/>
    <property type="match status" value="1"/>
</dbReference>
<evidence type="ECO:0000256" key="4">
    <source>
        <dbReference type="SAM" id="MobiDB-lite"/>
    </source>
</evidence>
<feature type="domain" description="HTH luxR-type" evidence="5">
    <location>
        <begin position="801"/>
        <end position="866"/>
    </location>
</feature>
<keyword evidence="3" id="KW-0804">Transcription</keyword>
<protein>
    <submittedName>
        <fullName evidence="6">Helix-turn-helix transcriptional regulator</fullName>
    </submittedName>
</protein>
<dbReference type="GO" id="GO:0006355">
    <property type="term" value="P:regulation of DNA-templated transcription"/>
    <property type="evidence" value="ECO:0007669"/>
    <property type="project" value="InterPro"/>
</dbReference>
<sequence length="870" mass="90154">MRPTRTLETAGAGTPAGVVAEGRGEVANPSPWRRLVDGVVTDPHAPLLAAVAGDGGSGKSTVLAAVRSAYLDAGADVLSARSLLAAGSVDPGSVAVVVDDAHTVPTPVLDRVRDLVEHPGARVVAAYRAWPRPAAIAGLERVARERGTHLQLGRLDWLEIARRASRHLGRSAPPSLVDHVLRVTGGVPGLVELVLTDCVGRRPVDLDGLVPVPWGLSVRVDAELGDADGPLRAMTLALALGATADVGTLAPVLACTPERTRELLGAARATGLVLDDGSLVPVARQAVLEGTPADRCADVLTTVIDVERSRGTGAVDLARRVGVLPLPVPALATLLEEAAGDVVGSDPAQAGELYAQAVDAGAPAPALAARRAECAALAGDLDVALRLADEVVARPGGPDTARAIHVTASALAHRGLLARSADVYGWLAEIAGPAAAPLEPLTRLGTGRPPGALGAPGDAPGAVRAAPPTLLAGAQHLMVRGVRESLEADGAGALPTLSQASALLRSTGRGTLLPDTPAALAALVALSSGESAHAEAVLDEALASGLGGPVARPRHRLLLGWSAMLRGHFDVARGHLAGAVRDRAELEPRDQLVHHALVVGIARRSNDLATLVRAWPAAREVVLRSRLDLFSLLPLGEIAVAAARLGESDQLAPHVIEADVLLDRVGRPVLWATPMHWYGVHAAILRERPDELQPHATALVKAAATSRYAALLADAGRVWLHVLAGKIDPGAVEHVGRRLADVGLGWDGSRLAGHAAARTTDHKVMVALMQLARDLHRPRTGPVRPETGEEPAPAAASTTESGGPQARLSERELEVARLVVAGHTYREISERLYISAKTVEHHVARMRQRLGVGSRAELLGHLRALVSPGS</sequence>
<dbReference type="InterPro" id="IPR036388">
    <property type="entry name" value="WH-like_DNA-bd_sf"/>
</dbReference>
<evidence type="ECO:0000256" key="3">
    <source>
        <dbReference type="ARBA" id="ARBA00023163"/>
    </source>
</evidence>
<keyword evidence="7" id="KW-1185">Reference proteome</keyword>
<organism evidence="6 7">
    <name type="scientific">Cellulomonas fimi</name>
    <dbReference type="NCBI Taxonomy" id="1708"/>
    <lineage>
        <taxon>Bacteria</taxon>
        <taxon>Bacillati</taxon>
        <taxon>Actinomycetota</taxon>
        <taxon>Actinomycetes</taxon>
        <taxon>Micrococcales</taxon>
        <taxon>Cellulomonadaceae</taxon>
        <taxon>Cellulomonas</taxon>
    </lineage>
</organism>
<dbReference type="SMART" id="SM00421">
    <property type="entry name" value="HTH_LUXR"/>
    <property type="match status" value="1"/>
</dbReference>
<dbReference type="Proteomes" id="UP000562124">
    <property type="component" value="Unassembled WGS sequence"/>
</dbReference>
<dbReference type="RefSeq" id="WP_169325169.1">
    <property type="nucleotide sequence ID" value="NZ_JABCJJ010000017.1"/>
</dbReference>
<dbReference type="PANTHER" id="PTHR44688">
    <property type="entry name" value="DNA-BINDING TRANSCRIPTIONAL ACTIVATOR DEVR_DOSR"/>
    <property type="match status" value="1"/>
</dbReference>
<gene>
    <name evidence="6" type="ORF">HIR71_11265</name>
</gene>
<feature type="compositionally biased region" description="Low complexity" evidence="4">
    <location>
        <begin position="790"/>
        <end position="803"/>
    </location>
</feature>
<dbReference type="EMBL" id="JABCJJ010000017">
    <property type="protein sequence ID" value="NMR20790.1"/>
    <property type="molecule type" value="Genomic_DNA"/>
</dbReference>
<proteinExistence type="predicted"/>
<evidence type="ECO:0000256" key="1">
    <source>
        <dbReference type="ARBA" id="ARBA00023015"/>
    </source>
</evidence>
<dbReference type="PRINTS" id="PR00038">
    <property type="entry name" value="HTHLUXR"/>
</dbReference>
<dbReference type="PROSITE" id="PS50043">
    <property type="entry name" value="HTH_LUXR_2"/>
    <property type="match status" value="1"/>
</dbReference>
<reference evidence="6 7" key="1">
    <citation type="submission" date="2020-04" db="EMBL/GenBank/DDBJ databases">
        <title>Sequencing and Assembly of C. fimi.</title>
        <authorList>
            <person name="Ramsey A.R."/>
        </authorList>
    </citation>
    <scope>NUCLEOTIDE SEQUENCE [LARGE SCALE GENOMIC DNA]</scope>
    <source>
        <strain evidence="6 7">SB</strain>
    </source>
</reference>
<dbReference type="AlphaFoldDB" id="A0A7Y0QHZ0"/>
<feature type="region of interest" description="Disordered" evidence="4">
    <location>
        <begin position="776"/>
        <end position="808"/>
    </location>
</feature>
<dbReference type="Gene3D" id="1.10.10.10">
    <property type="entry name" value="Winged helix-like DNA-binding domain superfamily/Winged helix DNA-binding domain"/>
    <property type="match status" value="1"/>
</dbReference>
<comment type="caution">
    <text evidence="6">The sequence shown here is derived from an EMBL/GenBank/DDBJ whole genome shotgun (WGS) entry which is preliminary data.</text>
</comment>
<dbReference type="GO" id="GO:0003677">
    <property type="term" value="F:DNA binding"/>
    <property type="evidence" value="ECO:0007669"/>
    <property type="project" value="UniProtKB-KW"/>
</dbReference>
<dbReference type="PANTHER" id="PTHR44688:SF16">
    <property type="entry name" value="DNA-BINDING TRANSCRIPTIONAL ACTIVATOR DEVR_DOSR"/>
    <property type="match status" value="1"/>
</dbReference>